<keyword evidence="2" id="KW-0378">Hydrolase</keyword>
<dbReference type="STRING" id="1652495.ccrud_01630"/>
<keyword evidence="3" id="KW-1185">Reference proteome</keyword>
<dbReference type="KEGG" id="ccjz:ccrud_01630"/>
<evidence type="ECO:0000313" key="3">
    <source>
        <dbReference type="Proteomes" id="UP000076929"/>
    </source>
</evidence>
<organism evidence="2 3">
    <name type="scientific">Corynebacterium crudilactis</name>
    <dbReference type="NCBI Taxonomy" id="1652495"/>
    <lineage>
        <taxon>Bacteria</taxon>
        <taxon>Bacillati</taxon>
        <taxon>Actinomycetota</taxon>
        <taxon>Actinomycetes</taxon>
        <taxon>Mycobacteriales</taxon>
        <taxon>Corynebacteriaceae</taxon>
        <taxon>Corynebacterium</taxon>
    </lineage>
</organism>
<dbReference type="InterPro" id="IPR012338">
    <property type="entry name" value="Beta-lactam/transpept-like"/>
</dbReference>
<dbReference type="PANTHER" id="PTHR43283:SF3">
    <property type="entry name" value="BETA-LACTAMASE FAMILY PROTEIN (AFU_ORTHOLOGUE AFUA_5G07500)"/>
    <property type="match status" value="1"/>
</dbReference>
<dbReference type="OrthoDB" id="9809635at2"/>
<dbReference type="InterPro" id="IPR001466">
    <property type="entry name" value="Beta-lactam-related"/>
</dbReference>
<feature type="domain" description="Beta-lactamase-related" evidence="1">
    <location>
        <begin position="24"/>
        <end position="374"/>
    </location>
</feature>
<protein>
    <submittedName>
        <fullName evidence="2">Serine hydrolase</fullName>
    </submittedName>
</protein>
<evidence type="ECO:0000313" key="2">
    <source>
        <dbReference type="EMBL" id="ANE03041.1"/>
    </source>
</evidence>
<dbReference type="PANTHER" id="PTHR43283">
    <property type="entry name" value="BETA-LACTAMASE-RELATED"/>
    <property type="match status" value="1"/>
</dbReference>
<dbReference type="Proteomes" id="UP000076929">
    <property type="component" value="Chromosome"/>
</dbReference>
<dbReference type="GO" id="GO:0016787">
    <property type="term" value="F:hydrolase activity"/>
    <property type="evidence" value="ECO:0007669"/>
    <property type="project" value="UniProtKB-KW"/>
</dbReference>
<dbReference type="Pfam" id="PF00144">
    <property type="entry name" value="Beta-lactamase"/>
    <property type="match status" value="1"/>
</dbReference>
<dbReference type="SUPFAM" id="SSF56601">
    <property type="entry name" value="beta-lactamase/transpeptidase-like"/>
    <property type="match status" value="1"/>
</dbReference>
<dbReference type="AlphaFoldDB" id="A0A172QQU9"/>
<proteinExistence type="predicted"/>
<gene>
    <name evidence="2" type="ORF">ccrud_01630</name>
</gene>
<dbReference type="InterPro" id="IPR050789">
    <property type="entry name" value="Diverse_Enzym_Activities"/>
</dbReference>
<dbReference type="EMBL" id="CP015622">
    <property type="protein sequence ID" value="ANE03041.1"/>
    <property type="molecule type" value="Genomic_DNA"/>
</dbReference>
<dbReference type="RefSeq" id="WP_066563951.1">
    <property type="nucleotide sequence ID" value="NZ_CP015622.1"/>
</dbReference>
<evidence type="ECO:0000259" key="1">
    <source>
        <dbReference type="Pfam" id="PF00144"/>
    </source>
</evidence>
<dbReference type="Gene3D" id="3.40.710.10">
    <property type="entry name" value="DD-peptidase/beta-lactamase superfamily"/>
    <property type="match status" value="1"/>
</dbReference>
<accession>A0A172QQU9</accession>
<reference evidence="2 3" key="1">
    <citation type="submission" date="2016-05" db="EMBL/GenBank/DDBJ databases">
        <title>Complete genome sequence of Corynebacterium crudilactis, a new Corynebacterium species isolated from raw cow's milk.</title>
        <authorList>
            <person name="Christian R."/>
            <person name="Zimmermann J."/>
            <person name="Lipski A."/>
            <person name="Kalinowski J."/>
        </authorList>
    </citation>
    <scope>NUCLEOTIDE SEQUENCE [LARGE SCALE GENOMIC DNA]</scope>
    <source>
        <strain evidence="2 3">JZ16</strain>
    </source>
</reference>
<name>A0A172QQU9_9CORY</name>
<sequence>MAFDKQQLKRVEDEIQRDIDRGFNDGVNIIVAQGGEIALQGTYGFAERATGRESKRDDVYRILSLSKGFTNGVIYRALSEGKLALSTRVIDIIPEFMGTDPFHMMRKDQINLWNLLTHTSGMPSTPNPGLGPDGFGNLSNVIAALGAVDAVHDPGTQVNYAPSINHALMGEMARRVYGYDHFRDLTNDLIFEPLGMTDTAFGLPAEREDRVVPLKVYVDPEGFLSADDIECLNDVIAGENEMPWVGATTTIDDTFKWVELLRRKGELNGEQLIGKSIIEEAARIQTGDMMNDLYTVVNQGRGWPAPKGNIGLGVVVSGEGHAPNMFGPFVNPAAFGNNGAGSTLYWVDPVNDVTFTFLSSGVLDEADNVERFQRISTMVAAAIV</sequence>